<dbReference type="PANTHER" id="PTHR24379">
    <property type="entry name" value="KRAB AND ZINC FINGER DOMAIN-CONTAINING"/>
    <property type="match status" value="1"/>
</dbReference>
<evidence type="ECO:0000313" key="8">
    <source>
        <dbReference type="Proteomes" id="UP001153709"/>
    </source>
</evidence>
<dbReference type="Gene3D" id="3.30.160.60">
    <property type="entry name" value="Classic Zinc Finger"/>
    <property type="match status" value="3"/>
</dbReference>
<dbReference type="Pfam" id="PF12874">
    <property type="entry name" value="zf-met"/>
    <property type="match status" value="1"/>
</dbReference>
<organism evidence="7 8">
    <name type="scientific">Diabrotica balteata</name>
    <name type="common">Banded cucumber beetle</name>
    <dbReference type="NCBI Taxonomy" id="107213"/>
    <lineage>
        <taxon>Eukaryota</taxon>
        <taxon>Metazoa</taxon>
        <taxon>Ecdysozoa</taxon>
        <taxon>Arthropoda</taxon>
        <taxon>Hexapoda</taxon>
        <taxon>Insecta</taxon>
        <taxon>Pterygota</taxon>
        <taxon>Neoptera</taxon>
        <taxon>Endopterygota</taxon>
        <taxon>Coleoptera</taxon>
        <taxon>Polyphaga</taxon>
        <taxon>Cucujiformia</taxon>
        <taxon>Chrysomeloidea</taxon>
        <taxon>Chrysomelidae</taxon>
        <taxon>Galerucinae</taxon>
        <taxon>Diabroticina</taxon>
        <taxon>Diabroticites</taxon>
        <taxon>Diabrotica</taxon>
    </lineage>
</organism>
<evidence type="ECO:0000313" key="7">
    <source>
        <dbReference type="EMBL" id="CAG9840452.1"/>
    </source>
</evidence>
<evidence type="ECO:0000256" key="1">
    <source>
        <dbReference type="ARBA" id="ARBA00022723"/>
    </source>
</evidence>
<sequence>MHNPNNPKPLKNILTKAYDCDVCSKQFTNKKEFELHYTEHFESNTCKSCGRQFKTLQHFKLHVFRHHFKTETCTRCGKLFHKRIIEKHMRSHDIQKVITFCEICNKTFGSALSLARHLVKHTTVRCKFCGVHKIKSMEKHLEVRRKGKVQKCSLCCKFVSDIDAHNKNIHKNTQFIFCTMCPEKLTSIAERGAHIQKVHFSTKKCPSCKEQMDIIKLDDHKLVVKSYTNARETMFRMQRRHLCHVRTTLVRRIHHKGNLCGFFGASMAVMRRHCFKYHENETDWVTIKVAKGPNQKPPKRWNFLYKCHCGKPFKYESSLSEHRSKCLLVKPFKCRVCDSRFITKRNLFQHQRKYHIPRVVEEASKKKNLTNAKDCQLKRRAVPSDIVVTYRQRKKALKCKLCDYYCFSSKFMGHHRRTYHDSDNLCLEELNYKPEVERYMCKDYSQEDTKSDVT</sequence>
<dbReference type="PROSITE" id="PS50157">
    <property type="entry name" value="ZINC_FINGER_C2H2_2"/>
    <property type="match status" value="3"/>
</dbReference>
<dbReference type="Pfam" id="PF00096">
    <property type="entry name" value="zf-C2H2"/>
    <property type="match status" value="2"/>
</dbReference>
<feature type="domain" description="C2H2-type" evidence="6">
    <location>
        <begin position="18"/>
        <end position="45"/>
    </location>
</feature>
<dbReference type="EMBL" id="OU898284">
    <property type="protein sequence ID" value="CAG9840452.1"/>
    <property type="molecule type" value="Genomic_DNA"/>
</dbReference>
<proteinExistence type="predicted"/>
<dbReference type="GO" id="GO:0005634">
    <property type="term" value="C:nucleus"/>
    <property type="evidence" value="ECO:0007669"/>
    <property type="project" value="UniProtKB-ARBA"/>
</dbReference>
<evidence type="ECO:0000259" key="6">
    <source>
        <dbReference type="PROSITE" id="PS50157"/>
    </source>
</evidence>
<accession>A0A9N9TBS6</accession>
<evidence type="ECO:0000256" key="5">
    <source>
        <dbReference type="PROSITE-ProRule" id="PRU00042"/>
    </source>
</evidence>
<dbReference type="SUPFAM" id="SSF57667">
    <property type="entry name" value="beta-beta-alpha zinc fingers"/>
    <property type="match status" value="3"/>
</dbReference>
<dbReference type="AlphaFoldDB" id="A0A9N9TBS6"/>
<evidence type="ECO:0000256" key="4">
    <source>
        <dbReference type="ARBA" id="ARBA00022833"/>
    </source>
</evidence>
<dbReference type="Proteomes" id="UP001153709">
    <property type="component" value="Chromosome 9"/>
</dbReference>
<dbReference type="OrthoDB" id="3437960at2759"/>
<feature type="domain" description="C2H2-type" evidence="6">
    <location>
        <begin position="332"/>
        <end position="355"/>
    </location>
</feature>
<dbReference type="PROSITE" id="PS00028">
    <property type="entry name" value="ZINC_FINGER_C2H2_1"/>
    <property type="match status" value="5"/>
</dbReference>
<dbReference type="SMART" id="SM00355">
    <property type="entry name" value="ZnF_C2H2"/>
    <property type="match status" value="9"/>
</dbReference>
<keyword evidence="2" id="KW-0677">Repeat</keyword>
<keyword evidence="3 5" id="KW-0863">Zinc-finger</keyword>
<dbReference type="InterPro" id="IPR013087">
    <property type="entry name" value="Znf_C2H2_type"/>
</dbReference>
<feature type="domain" description="C2H2-type" evidence="6">
    <location>
        <begin position="99"/>
        <end position="126"/>
    </location>
</feature>
<reference evidence="7" key="1">
    <citation type="submission" date="2022-01" db="EMBL/GenBank/DDBJ databases">
        <authorList>
            <person name="King R."/>
        </authorList>
    </citation>
    <scope>NUCLEOTIDE SEQUENCE</scope>
</reference>
<dbReference type="InterPro" id="IPR036236">
    <property type="entry name" value="Znf_C2H2_sf"/>
</dbReference>
<keyword evidence="8" id="KW-1185">Reference proteome</keyword>
<name>A0A9N9TBS6_DIABA</name>
<keyword evidence="4" id="KW-0862">Zinc</keyword>
<evidence type="ECO:0000256" key="3">
    <source>
        <dbReference type="ARBA" id="ARBA00022771"/>
    </source>
</evidence>
<gene>
    <name evidence="7" type="ORF">DIABBA_LOCUS13094</name>
</gene>
<protein>
    <recommendedName>
        <fullName evidence="6">C2H2-type domain-containing protein</fullName>
    </recommendedName>
</protein>
<dbReference type="GO" id="GO:0008270">
    <property type="term" value="F:zinc ion binding"/>
    <property type="evidence" value="ECO:0007669"/>
    <property type="project" value="UniProtKB-KW"/>
</dbReference>
<dbReference type="FunFam" id="3.30.160.60:FF:000446">
    <property type="entry name" value="Zinc finger protein"/>
    <property type="match status" value="1"/>
</dbReference>
<keyword evidence="1" id="KW-0479">Metal-binding</keyword>
<evidence type="ECO:0000256" key="2">
    <source>
        <dbReference type="ARBA" id="ARBA00022737"/>
    </source>
</evidence>
<dbReference type="PANTHER" id="PTHR24379:SF121">
    <property type="entry name" value="C2H2-TYPE DOMAIN-CONTAINING PROTEIN"/>
    <property type="match status" value="1"/>
</dbReference>